<name>A0A9W7GGK0_9STRA</name>
<accession>A0A9W7GGK0</accession>
<evidence type="ECO:0000313" key="3">
    <source>
        <dbReference type="Proteomes" id="UP001165065"/>
    </source>
</evidence>
<evidence type="ECO:0000256" key="1">
    <source>
        <dbReference type="SAM" id="MobiDB-lite"/>
    </source>
</evidence>
<keyword evidence="3" id="KW-1185">Reference proteome</keyword>
<comment type="caution">
    <text evidence="2">The sequence shown here is derived from an EMBL/GenBank/DDBJ whole genome shotgun (WGS) entry which is preliminary data.</text>
</comment>
<dbReference type="Proteomes" id="UP001165065">
    <property type="component" value="Unassembled WGS sequence"/>
</dbReference>
<organism evidence="2 3">
    <name type="scientific">Triparma columacea</name>
    <dbReference type="NCBI Taxonomy" id="722753"/>
    <lineage>
        <taxon>Eukaryota</taxon>
        <taxon>Sar</taxon>
        <taxon>Stramenopiles</taxon>
        <taxon>Ochrophyta</taxon>
        <taxon>Bolidophyceae</taxon>
        <taxon>Parmales</taxon>
        <taxon>Triparmaceae</taxon>
        <taxon>Triparma</taxon>
    </lineage>
</organism>
<proteinExistence type="predicted"/>
<feature type="region of interest" description="Disordered" evidence="1">
    <location>
        <begin position="1"/>
        <end position="66"/>
    </location>
</feature>
<sequence>MSFRWSDVMLSPKAPSFSASKEASPQKKKKKKWSSPFRRASPSSVVEDAAAAVAASDADQEPQEDSANYDYLTKTWGLVITGYKKVKGKTVETLPSLSGAVEKVEGLTVKVVTYSVGFLPEPAKSAVKDLESFDKSLKKLDERMNPVIKTTTTKTIETYKKAEEKAQVVKAVAPVVHFIGKFLPIETTKTISIWLIKKATTTA</sequence>
<protein>
    <submittedName>
        <fullName evidence="2">Uncharacterized protein</fullName>
    </submittedName>
</protein>
<gene>
    <name evidence="2" type="ORF">TrCOL_g6541</name>
</gene>
<evidence type="ECO:0000313" key="2">
    <source>
        <dbReference type="EMBL" id="GMI45067.1"/>
    </source>
</evidence>
<dbReference type="AlphaFoldDB" id="A0A9W7GGK0"/>
<feature type="compositionally biased region" description="Low complexity" evidence="1">
    <location>
        <begin position="34"/>
        <end position="57"/>
    </location>
</feature>
<dbReference type="OrthoDB" id="10432714at2759"/>
<reference evidence="3" key="1">
    <citation type="journal article" date="2023" name="Commun. Biol.">
        <title>Genome analysis of Parmales, the sister group of diatoms, reveals the evolutionary specialization of diatoms from phago-mixotrophs to photoautotrophs.</title>
        <authorList>
            <person name="Ban H."/>
            <person name="Sato S."/>
            <person name="Yoshikawa S."/>
            <person name="Yamada K."/>
            <person name="Nakamura Y."/>
            <person name="Ichinomiya M."/>
            <person name="Sato N."/>
            <person name="Blanc-Mathieu R."/>
            <person name="Endo H."/>
            <person name="Kuwata A."/>
            <person name="Ogata H."/>
        </authorList>
    </citation>
    <scope>NUCLEOTIDE SEQUENCE [LARGE SCALE GENOMIC DNA]</scope>
</reference>
<dbReference type="EMBL" id="BRYA01000236">
    <property type="protein sequence ID" value="GMI45067.1"/>
    <property type="molecule type" value="Genomic_DNA"/>
</dbReference>